<keyword evidence="4 5" id="KW-0206">Cytoskeleton</keyword>
<dbReference type="PANTHER" id="PTHR19302">
    <property type="entry name" value="GAMMA TUBULIN COMPLEX PROTEIN"/>
    <property type="match status" value="1"/>
</dbReference>
<accession>A0ABD2Q621</accession>
<evidence type="ECO:0000256" key="1">
    <source>
        <dbReference type="ARBA" id="ARBA00004267"/>
    </source>
</evidence>
<evidence type="ECO:0000259" key="6">
    <source>
        <dbReference type="Pfam" id="PF17681"/>
    </source>
</evidence>
<dbReference type="Gene3D" id="1.20.120.1900">
    <property type="entry name" value="Gamma-tubulin complex, C-terminal domain"/>
    <property type="match status" value="1"/>
</dbReference>
<evidence type="ECO:0000256" key="4">
    <source>
        <dbReference type="ARBA" id="ARBA00023212"/>
    </source>
</evidence>
<dbReference type="PANTHER" id="PTHR19302:SF27">
    <property type="entry name" value="GAMMA-TUBULIN COMPLEX COMPONENT 4"/>
    <property type="match status" value="1"/>
</dbReference>
<proteinExistence type="inferred from homology"/>
<feature type="domain" description="Gamma tubulin complex component protein N-terminal" evidence="6">
    <location>
        <begin position="2"/>
        <end position="255"/>
    </location>
</feature>
<keyword evidence="3 5" id="KW-0493">Microtubule</keyword>
<evidence type="ECO:0000256" key="5">
    <source>
        <dbReference type="RuleBase" id="RU363050"/>
    </source>
</evidence>
<name>A0ABD2Q621_9PLAT</name>
<dbReference type="InterPro" id="IPR007259">
    <property type="entry name" value="GCP"/>
</dbReference>
<gene>
    <name evidence="7" type="primary">TUBGCP4</name>
    <name evidence="7" type="ORF">Ciccas_007753</name>
</gene>
<dbReference type="AlphaFoldDB" id="A0ABD2Q621"/>
<evidence type="ECO:0000256" key="2">
    <source>
        <dbReference type="ARBA" id="ARBA00022490"/>
    </source>
</evidence>
<evidence type="ECO:0000313" key="7">
    <source>
        <dbReference type="EMBL" id="KAL3313641.1"/>
    </source>
</evidence>
<comment type="similarity">
    <text evidence="5">Belongs to the TUBGCP family.</text>
</comment>
<dbReference type="Proteomes" id="UP001626550">
    <property type="component" value="Unassembled WGS sequence"/>
</dbReference>
<comment type="subcellular location">
    <subcellularLocation>
        <location evidence="1 5">Cytoplasm</location>
        <location evidence="1 5">Cytoskeleton</location>
        <location evidence="1 5">Microtubule organizing center</location>
    </subcellularLocation>
</comment>
<dbReference type="Pfam" id="PF17681">
    <property type="entry name" value="GCP_N_terminal"/>
    <property type="match status" value="1"/>
</dbReference>
<comment type="caution">
    <text evidence="7">The sequence shown here is derived from an EMBL/GenBank/DDBJ whole genome shotgun (WGS) entry which is preliminary data.</text>
</comment>
<evidence type="ECO:0000256" key="3">
    <source>
        <dbReference type="ARBA" id="ARBA00022701"/>
    </source>
</evidence>
<dbReference type="GO" id="GO:0005815">
    <property type="term" value="C:microtubule organizing center"/>
    <property type="evidence" value="ECO:0007669"/>
    <property type="project" value="UniProtKB-SubCell"/>
</dbReference>
<protein>
    <recommendedName>
        <fullName evidence="5">Gamma-tubulin complex component</fullName>
    </recommendedName>
</protein>
<evidence type="ECO:0000313" key="8">
    <source>
        <dbReference type="Proteomes" id="UP001626550"/>
    </source>
</evidence>
<keyword evidence="2 5" id="KW-0963">Cytoplasm</keyword>
<dbReference type="GO" id="GO:0005874">
    <property type="term" value="C:microtubule"/>
    <property type="evidence" value="ECO:0007669"/>
    <property type="project" value="UniProtKB-KW"/>
</dbReference>
<dbReference type="InterPro" id="IPR041470">
    <property type="entry name" value="GCP_N"/>
</dbReference>
<dbReference type="EMBL" id="JBJKFK010001238">
    <property type="protein sequence ID" value="KAL3313641.1"/>
    <property type="molecule type" value="Genomic_DNA"/>
</dbReference>
<keyword evidence="8" id="KW-1185">Reference proteome</keyword>
<sequence length="491" mass="56539">MFHDLFLALAGHPNDQFSFLKDDKTGDIEPEISKQLESTLSIVDSTLICEVLTFGIYARNIRPFASKQPHLDSVFASAFSESLSEVVEDYFRELEVLENDFLCDQNLGVLHLITRLNPYKDQLAAFSFLVSKFMNANYLSSHHLLDVINNHIPVICLPHHQPYLRCYHQLLTVLYKFIFNWILEGQLIDPHSDFFVVQKDSTFDLEVQKVPQLLSSSIAWKIVKLGSRVHKIRGSETAHQLLKDYRALFLPKCQDLIAKSVKFAQHDSENYDLMSYYESTCNLKPLNELVVNMDEYLSNKAWTLFSYDTRIPKVFSLLNQVALLSRGDIYPHFSLKMHQAEKNFVSEFSPHSDTSVPRLQQPLPAEKDELMDLQLDLQMSFASALDNLIGPNTSESFSLKFSGNGKTAFDCIQLEITSFEEELVSPETFATYTKFFSFFFLLRKFEFDLQSRHVALSLIKHETEDLENILELAAMLQFVKQSLDYFHVSAI</sequence>
<organism evidence="7 8">
    <name type="scientific">Cichlidogyrus casuarinus</name>
    <dbReference type="NCBI Taxonomy" id="1844966"/>
    <lineage>
        <taxon>Eukaryota</taxon>
        <taxon>Metazoa</taxon>
        <taxon>Spiralia</taxon>
        <taxon>Lophotrochozoa</taxon>
        <taxon>Platyhelminthes</taxon>
        <taxon>Monogenea</taxon>
        <taxon>Monopisthocotylea</taxon>
        <taxon>Dactylogyridea</taxon>
        <taxon>Ancyrocephalidae</taxon>
        <taxon>Cichlidogyrus</taxon>
    </lineage>
</organism>
<dbReference type="InterPro" id="IPR042241">
    <property type="entry name" value="GCP_C_sf"/>
</dbReference>
<reference evidence="7 8" key="1">
    <citation type="submission" date="2024-11" db="EMBL/GenBank/DDBJ databases">
        <title>Adaptive evolution of stress response genes in parasites aligns with host niche diversity.</title>
        <authorList>
            <person name="Hahn C."/>
            <person name="Resl P."/>
        </authorList>
    </citation>
    <scope>NUCLEOTIDE SEQUENCE [LARGE SCALE GENOMIC DNA]</scope>
    <source>
        <strain evidence="7">EGGRZ-B1_66</strain>
        <tissue evidence="7">Body</tissue>
    </source>
</reference>